<reference evidence="2" key="1">
    <citation type="journal article" date="2015" name="PLoS Genet.">
        <title>Genome Sequence and Transcriptome Analyses of Chrysochromulina tobin: Metabolic Tools for Enhanced Algal Fitness in the Prominent Order Prymnesiales (Haptophyceae).</title>
        <authorList>
            <person name="Hovde B.T."/>
            <person name="Deodato C.R."/>
            <person name="Hunsperger H.M."/>
            <person name="Ryken S.A."/>
            <person name="Yost W."/>
            <person name="Jha R.K."/>
            <person name="Patterson J."/>
            <person name="Monnat R.J. Jr."/>
            <person name="Barlow S.B."/>
            <person name="Starkenburg S.R."/>
            <person name="Cattolico R.A."/>
        </authorList>
    </citation>
    <scope>NUCLEOTIDE SEQUENCE</scope>
    <source>
        <strain evidence="2">CCMP291</strain>
    </source>
</reference>
<proteinExistence type="predicted"/>
<organism evidence="1 2">
    <name type="scientific">Chrysochromulina tobinii</name>
    <dbReference type="NCBI Taxonomy" id="1460289"/>
    <lineage>
        <taxon>Eukaryota</taxon>
        <taxon>Haptista</taxon>
        <taxon>Haptophyta</taxon>
        <taxon>Prymnesiophyceae</taxon>
        <taxon>Prymnesiales</taxon>
        <taxon>Chrysochromulinaceae</taxon>
        <taxon>Chrysochromulina</taxon>
    </lineage>
</organism>
<dbReference type="InterPro" id="IPR016024">
    <property type="entry name" value="ARM-type_fold"/>
</dbReference>
<name>A0A0M0JJW9_9EUKA</name>
<sequence length="167" mass="17806">MKALPVDMNVQLQGLAAIVNLCSGEANDHRNTSVSSGALEAVVNAMIMMVSNAEVQEMGCIALQNCCYGEDDMAIHRRQKAADVGALKAVIDAMNAHHAIPAAQEVGAATLRLILHKVPGLREEAIKLGAKPEWVKPFVKETTGMTSFRRIAATGIGTGRRIFKGGR</sequence>
<comment type="caution">
    <text evidence="1">The sequence shown here is derived from an EMBL/GenBank/DDBJ whole genome shotgun (WGS) entry which is preliminary data.</text>
</comment>
<keyword evidence="2" id="KW-1185">Reference proteome</keyword>
<dbReference type="InterPro" id="IPR011989">
    <property type="entry name" value="ARM-like"/>
</dbReference>
<evidence type="ECO:0000313" key="2">
    <source>
        <dbReference type="Proteomes" id="UP000037460"/>
    </source>
</evidence>
<dbReference type="OrthoDB" id="276558at2759"/>
<accession>A0A0M0JJW9</accession>
<dbReference type="Proteomes" id="UP000037460">
    <property type="component" value="Unassembled WGS sequence"/>
</dbReference>
<evidence type="ECO:0000313" key="1">
    <source>
        <dbReference type="EMBL" id="KOO26790.1"/>
    </source>
</evidence>
<dbReference type="AlphaFoldDB" id="A0A0M0JJW9"/>
<dbReference type="EMBL" id="JWZX01002800">
    <property type="protein sequence ID" value="KOO26790.1"/>
    <property type="molecule type" value="Genomic_DNA"/>
</dbReference>
<dbReference type="SUPFAM" id="SSF48371">
    <property type="entry name" value="ARM repeat"/>
    <property type="match status" value="1"/>
</dbReference>
<dbReference type="Gene3D" id="1.25.10.10">
    <property type="entry name" value="Leucine-rich Repeat Variant"/>
    <property type="match status" value="1"/>
</dbReference>
<protein>
    <submittedName>
        <fullName evidence="1">Uncharacterized protein</fullName>
    </submittedName>
</protein>
<gene>
    <name evidence="1" type="ORF">Ctob_007117</name>
</gene>